<dbReference type="InterPro" id="IPR017853">
    <property type="entry name" value="GH"/>
</dbReference>
<name>A0ABZ0Y3N8_9BURK</name>
<dbReference type="PROSITE" id="PS50206">
    <property type="entry name" value="RHODANESE_3"/>
    <property type="match status" value="1"/>
</dbReference>
<organism evidence="8 9">
    <name type="scientific">Duganella zoogloeoides</name>
    <dbReference type="NCBI Taxonomy" id="75659"/>
    <lineage>
        <taxon>Bacteria</taxon>
        <taxon>Pseudomonadati</taxon>
        <taxon>Pseudomonadota</taxon>
        <taxon>Betaproteobacteria</taxon>
        <taxon>Burkholderiales</taxon>
        <taxon>Oxalobacteraceae</taxon>
        <taxon>Telluria group</taxon>
        <taxon>Duganella</taxon>
    </lineage>
</organism>
<dbReference type="PANTHER" id="PTHR15172">
    <property type="entry name" value="GALACTOCEREBROSIDASE"/>
    <property type="match status" value="1"/>
</dbReference>
<dbReference type="Gene3D" id="3.20.20.370">
    <property type="entry name" value="Glycoside hydrolase/deacetylase"/>
    <property type="match status" value="1"/>
</dbReference>
<comment type="similarity">
    <text evidence="1">Belongs to the glycosyl hydrolase 59 family.</text>
</comment>
<dbReference type="InterPro" id="IPR011330">
    <property type="entry name" value="Glyco_hydro/deAcase_b/a-brl"/>
</dbReference>
<evidence type="ECO:0000256" key="6">
    <source>
        <dbReference type="SAM" id="SignalP"/>
    </source>
</evidence>
<dbReference type="Pfam" id="PF21708">
    <property type="entry name" value="Glyco_hydro_59_C"/>
    <property type="match status" value="1"/>
</dbReference>
<evidence type="ECO:0000313" key="9">
    <source>
        <dbReference type="Proteomes" id="UP001326110"/>
    </source>
</evidence>
<accession>A0ABZ0Y3N8</accession>
<dbReference type="EC" id="3.2.1.46" evidence="2"/>
<dbReference type="Proteomes" id="UP001326110">
    <property type="component" value="Chromosome"/>
</dbReference>
<keyword evidence="3" id="KW-0746">Sphingolipid metabolism</keyword>
<evidence type="ECO:0000256" key="5">
    <source>
        <dbReference type="ARBA" id="ARBA00033098"/>
    </source>
</evidence>
<feature type="domain" description="Rhodanese" evidence="7">
    <location>
        <begin position="150"/>
        <end position="188"/>
    </location>
</feature>
<protein>
    <recommendedName>
        <fullName evidence="2">galactosylceramidase</fullName>
        <ecNumber evidence="2">3.2.1.46</ecNumber>
    </recommendedName>
    <alternativeName>
        <fullName evidence="5">Galactosylceramidase</fullName>
    </alternativeName>
</protein>
<reference evidence="8 9" key="1">
    <citation type="submission" date="2023-11" db="EMBL/GenBank/DDBJ databases">
        <title>MicrobeMod: A computational toolkit for identifying prokaryotic methylation and restriction-modification with nanopore sequencing.</title>
        <authorList>
            <person name="Crits-Christoph A."/>
            <person name="Kang S.C."/>
            <person name="Lee H."/>
            <person name="Ostrov N."/>
        </authorList>
    </citation>
    <scope>NUCLEOTIDE SEQUENCE [LARGE SCALE GENOMIC DNA]</scope>
    <source>
        <strain evidence="8 9">ATCC 25935</strain>
    </source>
</reference>
<dbReference type="Gene3D" id="3.20.20.80">
    <property type="entry name" value="Glycosidases"/>
    <property type="match status" value="1"/>
</dbReference>
<feature type="chain" id="PRO_5047235580" description="galactosylceramidase" evidence="6">
    <location>
        <begin position="33"/>
        <end position="1019"/>
    </location>
</feature>
<dbReference type="SUPFAM" id="SSF88713">
    <property type="entry name" value="Glycoside hydrolase/deacetylase"/>
    <property type="match status" value="1"/>
</dbReference>
<dbReference type="Pfam" id="PF02057">
    <property type="entry name" value="Glyco_hydro_59"/>
    <property type="match status" value="1"/>
</dbReference>
<dbReference type="Gene3D" id="2.60.120.560">
    <property type="entry name" value="Exo-inulinase, domain 1"/>
    <property type="match status" value="1"/>
</dbReference>
<keyword evidence="4" id="KW-0443">Lipid metabolism</keyword>
<dbReference type="PANTHER" id="PTHR15172:SF1">
    <property type="entry name" value="GALACTOCEREBROSIDASE"/>
    <property type="match status" value="1"/>
</dbReference>
<dbReference type="Pfam" id="PF01522">
    <property type="entry name" value="Polysacc_deac_1"/>
    <property type="match status" value="1"/>
</dbReference>
<dbReference type="InterPro" id="IPR049161">
    <property type="entry name" value="GH59_cat"/>
</dbReference>
<evidence type="ECO:0000256" key="3">
    <source>
        <dbReference type="ARBA" id="ARBA00022919"/>
    </source>
</evidence>
<proteinExistence type="inferred from homology"/>
<evidence type="ECO:0000259" key="7">
    <source>
        <dbReference type="PROSITE" id="PS50206"/>
    </source>
</evidence>
<dbReference type="RefSeq" id="WP_019920664.1">
    <property type="nucleotide sequence ID" value="NZ_CP140152.1"/>
</dbReference>
<dbReference type="PROSITE" id="PS51257">
    <property type="entry name" value="PROKAR_LIPOPROTEIN"/>
    <property type="match status" value="1"/>
</dbReference>
<keyword evidence="4" id="KW-0442">Lipid degradation</keyword>
<keyword evidence="6" id="KW-0732">Signal</keyword>
<dbReference type="InterPro" id="IPR001286">
    <property type="entry name" value="Glyco_hydro_59"/>
</dbReference>
<gene>
    <name evidence="8" type="ORF">SR858_10150</name>
</gene>
<sequence>MTFARATAAPSLLAPLLTALSAALLFSGAACAQGFDVAVTVDDLPAHGLLPPRMTRLAIAEAHLQTFKRHGVTEAFGFVNAGKLTKSADDARVLDAWRAAGHPLGNHTATHLGLSKAPSLAAWQADVEAGEAAVTQRMQGADWRYLRLPFLDGGGARGPAALAWLRERGYRVADVSLSFDDWDYTDAYARCVASGDQAAITTMKTQYLAAVERGIAKMQADSQRVYGRVIPQVLLTHLGGWSAVTLPDVLQRLDAAGARYVPLQQAQSDPAYAEPGGGTVIERTARRQGIKLDAETPMADRIDPGTLCRQPAEQTIILDGNAGGPRFDGIGIVEGGGGTGVLLKDYPEPQRSEILDLVFTPKFGASVSALYVEIPGDGNATQGSMPSHMHARDDLNYERGYLWWEMREARRRNPQLTLDGAAWSAPGWLGRQGQLFEQSTGDYYKGDARFFSQDTANYYVSWLKGLRNVYGMEFDAIGIRNEKGASYGFAKALRTTLNANDFGKVKLHGFDNWPDPWKFRFVDDMARDAELRDAIDIVGAHINPPKSVVPVEVQRKAAAMGKPIWNTEQHVYKAGYDGLISMVQSFNENYVRSGVTKVVNWYGIAGLYTMQAYSGEKEAMVRANWPWSGHYRVNPVLWGYAHYGQFTETGWTYLQGGSGDLAGGGTFVTLASPERDYSVIIETKDAPAAQQLRLNVKGLKDGDLAVWRTTEQEHFVRQADAVVRDGVATLTLEPHAVYSLTTTRGQQKGGVADVPALASFPFPYRETFEHYPRPATWGHQPRYLADIAGSFELARCPARVGTCLRQSAPIPTISWAPDWQPYSIIGDDAWRDYEVSVDVYLQAGESAAVMGRINHAGTGYGFIPKGYFLQLGHDGALRLVAIRGKKDKKKAVGDAEQQALIRAMNDTSEGGEKQLAASRVAGVKAGQWHTLTLRFAGNRITGLVDGKQQLAATDDLYGAGMAGILAATHKDKDEDKLSMAWFDNLVIKAAGGNLPAPSRAMTGQQALYPAQKSMPSGKK</sequence>
<dbReference type="InterPro" id="IPR002509">
    <property type="entry name" value="NODB_dom"/>
</dbReference>
<dbReference type="PRINTS" id="PR00850">
    <property type="entry name" value="GLHYDRLASE59"/>
</dbReference>
<evidence type="ECO:0000313" key="8">
    <source>
        <dbReference type="EMBL" id="WQH06659.1"/>
    </source>
</evidence>
<dbReference type="Gene3D" id="3.20.20.70">
    <property type="entry name" value="Aldolase class I"/>
    <property type="match status" value="1"/>
</dbReference>
<evidence type="ECO:0000256" key="4">
    <source>
        <dbReference type="ARBA" id="ARBA00022963"/>
    </source>
</evidence>
<evidence type="ECO:0000256" key="2">
    <source>
        <dbReference type="ARBA" id="ARBA00012657"/>
    </source>
</evidence>
<dbReference type="InterPro" id="IPR049162">
    <property type="entry name" value="GH59_C"/>
</dbReference>
<evidence type="ECO:0000256" key="1">
    <source>
        <dbReference type="ARBA" id="ARBA00005637"/>
    </source>
</evidence>
<dbReference type="InterPro" id="IPR013785">
    <property type="entry name" value="Aldolase_TIM"/>
</dbReference>
<feature type="signal peptide" evidence="6">
    <location>
        <begin position="1"/>
        <end position="32"/>
    </location>
</feature>
<dbReference type="EMBL" id="CP140152">
    <property type="protein sequence ID" value="WQH06659.1"/>
    <property type="molecule type" value="Genomic_DNA"/>
</dbReference>
<dbReference type="SUPFAM" id="SSF51445">
    <property type="entry name" value="(Trans)glycosidases"/>
    <property type="match status" value="1"/>
</dbReference>
<keyword evidence="9" id="KW-1185">Reference proteome</keyword>
<dbReference type="InterPro" id="IPR001763">
    <property type="entry name" value="Rhodanese-like_dom"/>
</dbReference>